<gene>
    <name evidence="9" type="ORF">GCM10023224_01960</name>
</gene>
<evidence type="ECO:0000256" key="5">
    <source>
        <dbReference type="ARBA" id="ARBA00022777"/>
    </source>
</evidence>
<protein>
    <recommendedName>
        <fullName evidence="2">non-specific serine/threonine protein kinase</fullName>
        <ecNumber evidence="2">2.7.11.1</ecNumber>
    </recommendedName>
</protein>
<accession>A0ABP9G3D9</accession>
<keyword evidence="10" id="KW-1185">Reference proteome</keyword>
<comment type="caution">
    <text evidence="9">The sequence shown here is derived from an EMBL/GenBank/DDBJ whole genome shotgun (WGS) entry which is preliminary data.</text>
</comment>
<evidence type="ECO:0000256" key="7">
    <source>
        <dbReference type="PROSITE-ProRule" id="PRU10141"/>
    </source>
</evidence>
<keyword evidence="6 7" id="KW-0067">ATP-binding</keyword>
<comment type="similarity">
    <text evidence="1">Belongs to the protein kinase superfamily. NEK Ser/Thr protein kinase family. NIMA subfamily.</text>
</comment>
<organism evidence="9 10">
    <name type="scientific">Streptomonospora halophila</name>
    <dbReference type="NCBI Taxonomy" id="427369"/>
    <lineage>
        <taxon>Bacteria</taxon>
        <taxon>Bacillati</taxon>
        <taxon>Actinomycetota</taxon>
        <taxon>Actinomycetes</taxon>
        <taxon>Streptosporangiales</taxon>
        <taxon>Nocardiopsidaceae</taxon>
        <taxon>Streptomonospora</taxon>
    </lineage>
</organism>
<dbReference type="InterPro" id="IPR011990">
    <property type="entry name" value="TPR-like_helical_dom_sf"/>
</dbReference>
<keyword evidence="3" id="KW-0808">Transferase</keyword>
<feature type="domain" description="Protein kinase" evidence="8">
    <location>
        <begin position="11"/>
        <end position="273"/>
    </location>
</feature>
<sequence>MTATTWLDDRFELTEVVGRGGHGRVWRARDHKLDRDVAVKDCPADAAHDEVQALRREITALAHVNSPYVVAIHDFILTGANLWLIMEYVRGGSLRDQLREQARPPNASLLRWIEQICRGLAAAHQRRIVHRDVKPANIMITDEGDAKLVDFGIAGFLGRPTTTPGVHLTACYAAPERWRGERGDARTDLYAVGCVLYEMLTGKPPFGSHQAPLVYLQRAHRSETVVPPERLAPGISPPLSRLALDLLQKAPDDRPGDARVVAERARAAAHSAPGAVPSRESGGLPASYDAPVGASDDFARRIENDARELARRLGPTHPETLKARMEHAEMTGQAGDAHGAAQLYRRLAQDYQKAFGRGSRGRLDAFQGESRWLSRAAEQAAQQE</sequence>
<keyword evidence="4 7" id="KW-0547">Nucleotide-binding</keyword>
<dbReference type="PROSITE" id="PS50011">
    <property type="entry name" value="PROTEIN_KINASE_DOM"/>
    <property type="match status" value="1"/>
</dbReference>
<feature type="binding site" evidence="7">
    <location>
        <position position="40"/>
    </location>
    <ligand>
        <name>ATP</name>
        <dbReference type="ChEBI" id="CHEBI:30616"/>
    </ligand>
</feature>
<dbReference type="SMART" id="SM00220">
    <property type="entry name" value="S_TKc"/>
    <property type="match status" value="1"/>
</dbReference>
<evidence type="ECO:0000256" key="3">
    <source>
        <dbReference type="ARBA" id="ARBA00022679"/>
    </source>
</evidence>
<dbReference type="PROSITE" id="PS00107">
    <property type="entry name" value="PROTEIN_KINASE_ATP"/>
    <property type="match status" value="1"/>
</dbReference>
<dbReference type="InterPro" id="IPR017441">
    <property type="entry name" value="Protein_kinase_ATP_BS"/>
</dbReference>
<evidence type="ECO:0000256" key="1">
    <source>
        <dbReference type="ARBA" id="ARBA00010886"/>
    </source>
</evidence>
<evidence type="ECO:0000313" key="9">
    <source>
        <dbReference type="EMBL" id="GAA4926748.1"/>
    </source>
</evidence>
<dbReference type="EC" id="2.7.11.1" evidence="2"/>
<dbReference type="Gene3D" id="1.10.510.10">
    <property type="entry name" value="Transferase(Phosphotransferase) domain 1"/>
    <property type="match status" value="1"/>
</dbReference>
<dbReference type="InterPro" id="IPR050660">
    <property type="entry name" value="NEK_Ser/Thr_kinase"/>
</dbReference>
<evidence type="ECO:0000256" key="6">
    <source>
        <dbReference type="ARBA" id="ARBA00022840"/>
    </source>
</evidence>
<dbReference type="RefSeq" id="WP_345555026.1">
    <property type="nucleotide sequence ID" value="NZ_BAABIK010000001.1"/>
</dbReference>
<dbReference type="Gene3D" id="3.30.200.20">
    <property type="entry name" value="Phosphorylase Kinase, domain 1"/>
    <property type="match status" value="1"/>
</dbReference>
<dbReference type="InterPro" id="IPR000719">
    <property type="entry name" value="Prot_kinase_dom"/>
</dbReference>
<evidence type="ECO:0000256" key="4">
    <source>
        <dbReference type="ARBA" id="ARBA00022741"/>
    </source>
</evidence>
<dbReference type="Gene3D" id="1.25.40.10">
    <property type="entry name" value="Tetratricopeptide repeat domain"/>
    <property type="match status" value="1"/>
</dbReference>
<dbReference type="InterPro" id="IPR011009">
    <property type="entry name" value="Kinase-like_dom_sf"/>
</dbReference>
<dbReference type="CDD" id="cd14014">
    <property type="entry name" value="STKc_PknB_like"/>
    <property type="match status" value="1"/>
</dbReference>
<name>A0ABP9G3D9_9ACTN</name>
<evidence type="ECO:0000313" key="10">
    <source>
        <dbReference type="Proteomes" id="UP001499993"/>
    </source>
</evidence>
<dbReference type="SUPFAM" id="SSF56112">
    <property type="entry name" value="Protein kinase-like (PK-like)"/>
    <property type="match status" value="1"/>
</dbReference>
<dbReference type="InterPro" id="IPR008271">
    <property type="entry name" value="Ser/Thr_kinase_AS"/>
</dbReference>
<dbReference type="EMBL" id="BAABIK010000001">
    <property type="protein sequence ID" value="GAA4926748.1"/>
    <property type="molecule type" value="Genomic_DNA"/>
</dbReference>
<dbReference type="PANTHER" id="PTHR43671:SF13">
    <property type="entry name" value="SERINE_THREONINE-PROTEIN KINASE NEK2"/>
    <property type="match status" value="1"/>
</dbReference>
<dbReference type="Proteomes" id="UP001499993">
    <property type="component" value="Unassembled WGS sequence"/>
</dbReference>
<evidence type="ECO:0000259" key="8">
    <source>
        <dbReference type="PROSITE" id="PS50011"/>
    </source>
</evidence>
<dbReference type="Pfam" id="PF00069">
    <property type="entry name" value="Pkinase"/>
    <property type="match status" value="1"/>
</dbReference>
<keyword evidence="5" id="KW-0418">Kinase</keyword>
<dbReference type="PROSITE" id="PS00108">
    <property type="entry name" value="PROTEIN_KINASE_ST"/>
    <property type="match status" value="1"/>
</dbReference>
<proteinExistence type="inferred from homology"/>
<reference evidence="10" key="1">
    <citation type="journal article" date="2019" name="Int. J. Syst. Evol. Microbiol.">
        <title>The Global Catalogue of Microorganisms (GCM) 10K type strain sequencing project: providing services to taxonomists for standard genome sequencing and annotation.</title>
        <authorList>
            <consortium name="The Broad Institute Genomics Platform"/>
            <consortium name="The Broad Institute Genome Sequencing Center for Infectious Disease"/>
            <person name="Wu L."/>
            <person name="Ma J."/>
        </authorList>
    </citation>
    <scope>NUCLEOTIDE SEQUENCE [LARGE SCALE GENOMIC DNA]</scope>
    <source>
        <strain evidence="10">JCM 18123</strain>
    </source>
</reference>
<dbReference type="PANTHER" id="PTHR43671">
    <property type="entry name" value="SERINE/THREONINE-PROTEIN KINASE NEK"/>
    <property type="match status" value="1"/>
</dbReference>
<evidence type="ECO:0000256" key="2">
    <source>
        <dbReference type="ARBA" id="ARBA00012513"/>
    </source>
</evidence>